<dbReference type="SMART" id="SM00184">
    <property type="entry name" value="RING"/>
    <property type="match status" value="1"/>
</dbReference>
<evidence type="ECO:0000256" key="5">
    <source>
        <dbReference type="ARBA" id="ARBA00022771"/>
    </source>
</evidence>
<organism evidence="12 13">
    <name type="scientific">Desmophyllum pertusum</name>
    <dbReference type="NCBI Taxonomy" id="174260"/>
    <lineage>
        <taxon>Eukaryota</taxon>
        <taxon>Metazoa</taxon>
        <taxon>Cnidaria</taxon>
        <taxon>Anthozoa</taxon>
        <taxon>Hexacorallia</taxon>
        <taxon>Scleractinia</taxon>
        <taxon>Caryophylliina</taxon>
        <taxon>Caryophylliidae</taxon>
        <taxon>Desmophyllum</taxon>
    </lineage>
</organism>
<evidence type="ECO:0000313" key="13">
    <source>
        <dbReference type="Proteomes" id="UP001163046"/>
    </source>
</evidence>
<dbReference type="PROSITE" id="PS00518">
    <property type="entry name" value="ZF_RING_1"/>
    <property type="match status" value="1"/>
</dbReference>
<evidence type="ECO:0000256" key="3">
    <source>
        <dbReference type="ARBA" id="ARBA00022679"/>
    </source>
</evidence>
<reference evidence="12" key="1">
    <citation type="submission" date="2023-01" db="EMBL/GenBank/DDBJ databases">
        <title>Genome assembly of the deep-sea coral Lophelia pertusa.</title>
        <authorList>
            <person name="Herrera S."/>
            <person name="Cordes E."/>
        </authorList>
    </citation>
    <scope>NUCLEOTIDE SEQUENCE</scope>
    <source>
        <strain evidence="12">USNM1676648</strain>
        <tissue evidence="12">Polyp</tissue>
    </source>
</reference>
<feature type="domain" description="RING-type" evidence="11">
    <location>
        <begin position="105"/>
        <end position="144"/>
    </location>
</feature>
<dbReference type="SUPFAM" id="SSF57850">
    <property type="entry name" value="RING/U-box"/>
    <property type="match status" value="1"/>
</dbReference>
<evidence type="ECO:0000256" key="6">
    <source>
        <dbReference type="ARBA" id="ARBA00022833"/>
    </source>
</evidence>
<evidence type="ECO:0000256" key="8">
    <source>
        <dbReference type="ARBA" id="ARBA00023163"/>
    </source>
</evidence>
<keyword evidence="3" id="KW-0808">Transferase</keyword>
<feature type="compositionally biased region" description="Low complexity" evidence="10">
    <location>
        <begin position="16"/>
        <end position="37"/>
    </location>
</feature>
<evidence type="ECO:0000256" key="4">
    <source>
        <dbReference type="ARBA" id="ARBA00022723"/>
    </source>
</evidence>
<dbReference type="Proteomes" id="UP001163046">
    <property type="component" value="Unassembled WGS sequence"/>
</dbReference>
<dbReference type="Gene3D" id="3.30.40.10">
    <property type="entry name" value="Zinc/RING finger domain, C3HC4 (zinc finger)"/>
    <property type="match status" value="1"/>
</dbReference>
<dbReference type="OrthoDB" id="21204at2759"/>
<keyword evidence="13" id="KW-1185">Reference proteome</keyword>
<evidence type="ECO:0000256" key="7">
    <source>
        <dbReference type="ARBA" id="ARBA00023015"/>
    </source>
</evidence>
<dbReference type="InterPro" id="IPR001841">
    <property type="entry name" value="Znf_RING"/>
</dbReference>
<dbReference type="InterPro" id="IPR058745">
    <property type="entry name" value="PWI_Topors"/>
</dbReference>
<dbReference type="GO" id="GO:0008270">
    <property type="term" value="F:zinc ion binding"/>
    <property type="evidence" value="ECO:0007669"/>
    <property type="project" value="UniProtKB-KW"/>
</dbReference>
<protein>
    <recommendedName>
        <fullName evidence="2">RING-type E3 ubiquitin transferase</fullName>
        <ecNumber evidence="2">2.3.2.27</ecNumber>
    </recommendedName>
</protein>
<dbReference type="EC" id="2.3.2.27" evidence="2"/>
<dbReference type="InterPro" id="IPR017907">
    <property type="entry name" value="Znf_RING_CS"/>
</dbReference>
<feature type="compositionally biased region" description="Low complexity" evidence="10">
    <location>
        <begin position="197"/>
        <end position="208"/>
    </location>
</feature>
<dbReference type="GO" id="GO:0000209">
    <property type="term" value="P:protein polyubiquitination"/>
    <property type="evidence" value="ECO:0007669"/>
    <property type="project" value="TreeGrafter"/>
</dbReference>
<dbReference type="EMBL" id="MU825876">
    <property type="protein sequence ID" value="KAJ7386469.1"/>
    <property type="molecule type" value="Genomic_DNA"/>
</dbReference>
<feature type="compositionally biased region" description="Polar residues" evidence="10">
    <location>
        <begin position="38"/>
        <end position="53"/>
    </location>
</feature>
<evidence type="ECO:0000256" key="10">
    <source>
        <dbReference type="SAM" id="MobiDB-lite"/>
    </source>
</evidence>
<feature type="compositionally biased region" description="Polar residues" evidence="10">
    <location>
        <begin position="1"/>
        <end position="15"/>
    </location>
</feature>
<feature type="compositionally biased region" description="Basic and acidic residues" evidence="10">
    <location>
        <begin position="357"/>
        <end position="369"/>
    </location>
</feature>
<dbReference type="AlphaFoldDB" id="A0A9W9ZV11"/>
<keyword evidence="4" id="KW-0479">Metal-binding</keyword>
<dbReference type="PANTHER" id="PTHR46077">
    <property type="entry name" value="E3 UBIQUITIN-PROTEIN LIGASE TOPORS"/>
    <property type="match status" value="1"/>
</dbReference>
<name>A0A9W9ZV11_9CNID</name>
<feature type="compositionally biased region" description="Polar residues" evidence="10">
    <location>
        <begin position="373"/>
        <end position="382"/>
    </location>
</feature>
<feature type="region of interest" description="Disordered" evidence="10">
    <location>
        <begin position="71"/>
        <end position="100"/>
    </location>
</feature>
<dbReference type="Pfam" id="PF00097">
    <property type="entry name" value="zf-C3HC4"/>
    <property type="match status" value="1"/>
</dbReference>
<dbReference type="InterPro" id="IPR013083">
    <property type="entry name" value="Znf_RING/FYVE/PHD"/>
</dbReference>
<sequence length="426" mass="48418">MEGQVNDVSESSNDISTSGVSAGKHSSSSTAGTSASSDISVSYSTQSEPSTRNLSRDLDVVELSSDEEVQIIDVKGQQPASEKATERDHNQAHSSGRTSPKDVTCSVCLCEYDNKAFLDQCFHAFCYFCILQWSEIVRTCPLCKSSFSSIIHSVKSMDNYQQHYLSKPDDYAPQQSQSDGRRFRYRTTVTEGREGSRQQQQSRGQQQQVDETDAWEQRTRRRQAHIATQSERKAMGRERRRTIYSNNLWVQGVTQAGRARQREISPEFFRTNPACSHRLIPWLTRDLRVLLNDVESHVKFVLQIILSLITKVELSSEEFYNQLHPFLFDKTEQFIHEFISFARSPFDVTAYDERARYSRPNESHEEVRDTPTVFHSETSGWQTPVPGPSGESMLEMSQNSPGAEILRYYPGKVPAGRLAHPQVHLG</sequence>
<feature type="region of interest" description="Disordered" evidence="10">
    <location>
        <begin position="188"/>
        <end position="238"/>
    </location>
</feature>
<dbReference type="CDD" id="cd16574">
    <property type="entry name" value="RING-HC_Topors"/>
    <property type="match status" value="1"/>
</dbReference>
<accession>A0A9W9ZV11</accession>
<keyword evidence="5 9" id="KW-0863">Zinc-finger</keyword>
<dbReference type="PANTHER" id="PTHR46077:SF1">
    <property type="entry name" value="TOP1 BINDING ARGININE_SERINE RICH PROTEIN, E3 UBIQUITIN LIGASE"/>
    <property type="match status" value="1"/>
</dbReference>
<evidence type="ECO:0000313" key="12">
    <source>
        <dbReference type="EMBL" id="KAJ7386469.1"/>
    </source>
</evidence>
<evidence type="ECO:0000259" key="11">
    <source>
        <dbReference type="PROSITE" id="PS50089"/>
    </source>
</evidence>
<evidence type="ECO:0000256" key="1">
    <source>
        <dbReference type="ARBA" id="ARBA00000900"/>
    </source>
</evidence>
<evidence type="ECO:0000256" key="2">
    <source>
        <dbReference type="ARBA" id="ARBA00012483"/>
    </source>
</evidence>
<comment type="caution">
    <text evidence="12">The sequence shown here is derived from an EMBL/GenBank/DDBJ whole genome shotgun (WGS) entry which is preliminary data.</text>
</comment>
<feature type="region of interest" description="Disordered" evidence="10">
    <location>
        <begin position="357"/>
        <end position="396"/>
    </location>
</feature>
<evidence type="ECO:0000256" key="9">
    <source>
        <dbReference type="PROSITE-ProRule" id="PRU00175"/>
    </source>
</evidence>
<keyword evidence="6" id="KW-0862">Zinc</keyword>
<comment type="catalytic activity">
    <reaction evidence="1">
        <text>S-ubiquitinyl-[E2 ubiquitin-conjugating enzyme]-L-cysteine + [acceptor protein]-L-lysine = [E2 ubiquitin-conjugating enzyme]-L-cysteine + N(6)-ubiquitinyl-[acceptor protein]-L-lysine.</text>
        <dbReference type="EC" id="2.3.2.27"/>
    </reaction>
</comment>
<gene>
    <name evidence="12" type="ORF">OS493_008601</name>
</gene>
<dbReference type="Pfam" id="PF26084">
    <property type="entry name" value="PWI_Topors"/>
    <property type="match status" value="1"/>
</dbReference>
<feature type="region of interest" description="Disordered" evidence="10">
    <location>
        <begin position="1"/>
        <end position="57"/>
    </location>
</feature>
<dbReference type="GO" id="GO:0006513">
    <property type="term" value="P:protein monoubiquitination"/>
    <property type="evidence" value="ECO:0007669"/>
    <property type="project" value="TreeGrafter"/>
</dbReference>
<dbReference type="InterPro" id="IPR058746">
    <property type="entry name" value="Znf_RING-type_Topors"/>
</dbReference>
<dbReference type="PROSITE" id="PS50089">
    <property type="entry name" value="ZF_RING_2"/>
    <property type="match status" value="1"/>
</dbReference>
<keyword evidence="8" id="KW-0804">Transcription</keyword>
<keyword evidence="7" id="KW-0805">Transcription regulation</keyword>
<dbReference type="InterPro" id="IPR018957">
    <property type="entry name" value="Znf_C3HC4_RING-type"/>
</dbReference>
<dbReference type="GO" id="GO:0061630">
    <property type="term" value="F:ubiquitin protein ligase activity"/>
    <property type="evidence" value="ECO:0007669"/>
    <property type="project" value="UniProtKB-EC"/>
</dbReference>
<proteinExistence type="predicted"/>